<feature type="chain" id="PRO_5002580136" description="Lipoprotein" evidence="2">
    <location>
        <begin position="19"/>
        <end position="143"/>
    </location>
</feature>
<reference evidence="3 4" key="1">
    <citation type="submission" date="2015-04" db="EMBL/GenBank/DDBJ databases">
        <title>The draft genome sequence of Erythrobacr gangjinensis K7-2.</title>
        <authorList>
            <person name="Zhuang L."/>
            <person name="Liu Y."/>
            <person name="Shao Z."/>
        </authorList>
    </citation>
    <scope>NUCLEOTIDE SEQUENCE [LARGE SCALE GENOMIC DNA]</scope>
    <source>
        <strain evidence="3 4">K7-2</strain>
    </source>
</reference>
<proteinExistence type="predicted"/>
<dbReference type="AlphaFoldDB" id="A0A0G9ML95"/>
<evidence type="ECO:0000313" key="3">
    <source>
        <dbReference type="EMBL" id="KLE31462.1"/>
    </source>
</evidence>
<sequence length="143" mass="15095">MRRLILAATLLVGLTACATSQEGQTGLGASVDRQLMGLSQTDGAQLEAAVEEAEAHPLGSAENPVRTAQPSGQRAYLSRLRCADGSTPAYQRIGSFGFGPYGNIVDGYEVRCPDADPKTVVMDMYHPGHVEERAVAGFTITPS</sequence>
<dbReference type="RefSeq" id="WP_047006814.1">
    <property type="nucleotide sequence ID" value="NZ_CP018097.1"/>
</dbReference>
<protein>
    <recommendedName>
        <fullName evidence="5">Lipoprotein</fullName>
    </recommendedName>
</protein>
<accession>A0A0G9ML95</accession>
<evidence type="ECO:0008006" key="5">
    <source>
        <dbReference type="Google" id="ProtNLM"/>
    </source>
</evidence>
<evidence type="ECO:0000256" key="1">
    <source>
        <dbReference type="SAM" id="MobiDB-lite"/>
    </source>
</evidence>
<gene>
    <name evidence="3" type="ORF">AAW01_07725</name>
</gene>
<dbReference type="OrthoDB" id="6025791at2"/>
<keyword evidence="2" id="KW-0732">Signal</keyword>
<name>A0A0G9ML95_9SPHN</name>
<evidence type="ECO:0000313" key="4">
    <source>
        <dbReference type="Proteomes" id="UP000053070"/>
    </source>
</evidence>
<keyword evidence="4" id="KW-1185">Reference proteome</keyword>
<comment type="caution">
    <text evidence="3">The sequence shown here is derived from an EMBL/GenBank/DDBJ whole genome shotgun (WGS) entry which is preliminary data.</text>
</comment>
<organism evidence="3 4">
    <name type="scientific">Aurantiacibacter gangjinensis</name>
    <dbReference type="NCBI Taxonomy" id="502682"/>
    <lineage>
        <taxon>Bacteria</taxon>
        <taxon>Pseudomonadati</taxon>
        <taxon>Pseudomonadota</taxon>
        <taxon>Alphaproteobacteria</taxon>
        <taxon>Sphingomonadales</taxon>
        <taxon>Erythrobacteraceae</taxon>
        <taxon>Aurantiacibacter</taxon>
    </lineage>
</organism>
<dbReference type="PROSITE" id="PS51257">
    <property type="entry name" value="PROKAR_LIPOPROTEIN"/>
    <property type="match status" value="1"/>
</dbReference>
<dbReference type="Proteomes" id="UP000053070">
    <property type="component" value="Unassembled WGS sequence"/>
</dbReference>
<evidence type="ECO:0000256" key="2">
    <source>
        <dbReference type="SAM" id="SignalP"/>
    </source>
</evidence>
<feature type="signal peptide" evidence="2">
    <location>
        <begin position="1"/>
        <end position="18"/>
    </location>
</feature>
<feature type="region of interest" description="Disordered" evidence="1">
    <location>
        <begin position="50"/>
        <end position="71"/>
    </location>
</feature>
<dbReference type="PATRIC" id="fig|502682.8.peg.1577"/>
<dbReference type="EMBL" id="LBHC01000002">
    <property type="protein sequence ID" value="KLE31462.1"/>
    <property type="molecule type" value="Genomic_DNA"/>
</dbReference>